<feature type="region of interest" description="Disordered" evidence="1">
    <location>
        <begin position="203"/>
        <end position="222"/>
    </location>
</feature>
<comment type="caution">
    <text evidence="3">The sequence shown here is derived from an EMBL/GenBank/DDBJ whole genome shotgun (WGS) entry which is preliminary data.</text>
</comment>
<feature type="compositionally biased region" description="Low complexity" evidence="1">
    <location>
        <begin position="37"/>
        <end position="46"/>
    </location>
</feature>
<accession>A0ABS7PGW3</accession>
<evidence type="ECO:0000313" key="4">
    <source>
        <dbReference type="Proteomes" id="UP000759298"/>
    </source>
</evidence>
<feature type="region of interest" description="Disordered" evidence="1">
    <location>
        <begin position="25"/>
        <end position="46"/>
    </location>
</feature>
<name>A0ABS7PGW3_9SPHN</name>
<proteinExistence type="predicted"/>
<dbReference type="Proteomes" id="UP000759298">
    <property type="component" value="Unassembled WGS sequence"/>
</dbReference>
<evidence type="ECO:0000256" key="2">
    <source>
        <dbReference type="SAM" id="SignalP"/>
    </source>
</evidence>
<reference evidence="3 4" key="1">
    <citation type="submission" date="2021-07" db="EMBL/GenBank/DDBJ databases">
        <title>Alteriqipengyuania abyssalis NZ-12B nov, sp.nov isolated from deep sea sponge in pacific ocean.</title>
        <authorList>
            <person name="Tareen S."/>
            <person name="Wink J."/>
        </authorList>
    </citation>
    <scope>NUCLEOTIDE SEQUENCE [LARGE SCALE GENOMIC DNA]</scope>
    <source>
        <strain evidence="3 4">NZ-12B</strain>
    </source>
</reference>
<gene>
    <name evidence="3" type="ORF">KYN89_14615</name>
</gene>
<dbReference type="EMBL" id="JAHWXP010000004">
    <property type="protein sequence ID" value="MBY8338279.1"/>
    <property type="molecule type" value="Genomic_DNA"/>
</dbReference>
<dbReference type="PROSITE" id="PS51257">
    <property type="entry name" value="PROKAR_LIPOPROTEIN"/>
    <property type="match status" value="1"/>
</dbReference>
<feature type="chain" id="PRO_5045758043" evidence="2">
    <location>
        <begin position="27"/>
        <end position="222"/>
    </location>
</feature>
<sequence>MRMSAPARLALLSAPCALLAACSPSAQSPSGEPAREPSSPQATQATQTAASDNCLLLVWQEQEMRDERFDLAHDSADGGAISCATGTTASQFDRAFASIRAAAKARDKAAILDQTGLPLLYIDAAGNRKQLTAPEDVDAIFSEVFDDNVLALLREVDLDALTVVPDEGAFVKLGSVWLVVDRDGGRPRIVTVNKQALGEAASAVREQAQAGGGTEAPAKSSE</sequence>
<protein>
    <submittedName>
        <fullName evidence="3">Uncharacterized protein</fullName>
    </submittedName>
</protein>
<feature type="signal peptide" evidence="2">
    <location>
        <begin position="1"/>
        <end position="26"/>
    </location>
</feature>
<organism evidence="3 4">
    <name type="scientific">Alteriqipengyuania abyssalis</name>
    <dbReference type="NCBI Taxonomy" id="2860200"/>
    <lineage>
        <taxon>Bacteria</taxon>
        <taxon>Pseudomonadati</taxon>
        <taxon>Pseudomonadota</taxon>
        <taxon>Alphaproteobacteria</taxon>
        <taxon>Sphingomonadales</taxon>
        <taxon>Erythrobacteraceae</taxon>
        <taxon>Alteriqipengyuania</taxon>
    </lineage>
</organism>
<evidence type="ECO:0000313" key="3">
    <source>
        <dbReference type="EMBL" id="MBY8338279.1"/>
    </source>
</evidence>
<keyword evidence="2" id="KW-0732">Signal</keyword>
<evidence type="ECO:0000256" key="1">
    <source>
        <dbReference type="SAM" id="MobiDB-lite"/>
    </source>
</evidence>
<keyword evidence="4" id="KW-1185">Reference proteome</keyword>